<gene>
    <name evidence="2" type="ORF">BG845_06825</name>
</gene>
<comment type="caution">
    <text evidence="2">The sequence shown here is derived from an EMBL/GenBank/DDBJ whole genome shotgun (WGS) entry which is preliminary data.</text>
</comment>
<feature type="compositionally biased region" description="Low complexity" evidence="1">
    <location>
        <begin position="38"/>
        <end position="49"/>
    </location>
</feature>
<accession>A0A1Y2MGR3</accession>
<feature type="compositionally biased region" description="Basic residues" evidence="1">
    <location>
        <begin position="178"/>
        <end position="196"/>
    </location>
</feature>
<dbReference type="Proteomes" id="UP000194360">
    <property type="component" value="Unassembled WGS sequence"/>
</dbReference>
<feature type="region of interest" description="Disordered" evidence="1">
    <location>
        <begin position="1"/>
        <end position="55"/>
    </location>
</feature>
<evidence type="ECO:0000256" key="1">
    <source>
        <dbReference type="SAM" id="MobiDB-lite"/>
    </source>
</evidence>
<protein>
    <submittedName>
        <fullName evidence="2">Uncharacterized protein</fullName>
    </submittedName>
</protein>
<name>A0A1Y2MGR3_PSEAH</name>
<feature type="region of interest" description="Disordered" evidence="1">
    <location>
        <begin position="175"/>
        <end position="196"/>
    </location>
</feature>
<feature type="compositionally biased region" description="Low complexity" evidence="1">
    <location>
        <begin position="133"/>
        <end position="147"/>
    </location>
</feature>
<dbReference type="STRING" id="2074.BG845_06825"/>
<dbReference type="EMBL" id="MIGB01000088">
    <property type="protein sequence ID" value="OSY34465.1"/>
    <property type="molecule type" value="Genomic_DNA"/>
</dbReference>
<dbReference type="AlphaFoldDB" id="A0A1Y2MGR3"/>
<evidence type="ECO:0000313" key="2">
    <source>
        <dbReference type="EMBL" id="OSY34465.1"/>
    </source>
</evidence>
<sequence>MPHRSDPTPKETPAGQPHPRVAGSHGRAPRPPRSEGSAAPGGLPAPGRRAAWESAPVSAWSEIGAAPEIVAALAGLSASGAPWRVGESRDLRVAGPDLSPTCNNECSEHPVAVSDLPVHRVFAPQKARHDRAAPPGAAEGASGYPEGVAAPHPRGPAVGTRSRVIVGWLNESGYGGRARGRHPRRAERAHPQRRHRRDLRTVRAITGLDTPAAPVVLRSAHSGIAQWPCPSSAASRAFRRRNEVRAERAIVLPRSHRMTFVTLAHVIS</sequence>
<evidence type="ECO:0000313" key="3">
    <source>
        <dbReference type="Proteomes" id="UP000194360"/>
    </source>
</evidence>
<organism evidence="2 3">
    <name type="scientific">Pseudonocardia autotrophica</name>
    <name type="common">Amycolata autotrophica</name>
    <name type="synonym">Nocardia autotrophica</name>
    <dbReference type="NCBI Taxonomy" id="2074"/>
    <lineage>
        <taxon>Bacteria</taxon>
        <taxon>Bacillati</taxon>
        <taxon>Actinomycetota</taxon>
        <taxon>Actinomycetes</taxon>
        <taxon>Pseudonocardiales</taxon>
        <taxon>Pseudonocardiaceae</taxon>
        <taxon>Pseudonocardia</taxon>
    </lineage>
</organism>
<keyword evidence="3" id="KW-1185">Reference proteome</keyword>
<feature type="region of interest" description="Disordered" evidence="1">
    <location>
        <begin position="125"/>
        <end position="159"/>
    </location>
</feature>
<reference evidence="2 3" key="1">
    <citation type="submission" date="2016-09" db="EMBL/GenBank/DDBJ databases">
        <title>Pseudonocardia autotrophica DSM535, a candidate organism with high potential of specific P450 cytochromes.</title>
        <authorList>
            <person name="Grumaz C."/>
            <person name="Vainshtein Y."/>
            <person name="Kirstahler P."/>
            <person name="Sohn K."/>
        </authorList>
    </citation>
    <scope>NUCLEOTIDE SEQUENCE [LARGE SCALE GENOMIC DNA]</scope>
    <source>
        <strain evidence="2 3">DSM 535</strain>
    </source>
</reference>
<proteinExistence type="predicted"/>